<protein>
    <submittedName>
        <fullName evidence="2">Uncharacterized protein</fullName>
    </submittedName>
</protein>
<keyword evidence="1" id="KW-0175">Coiled coil</keyword>
<dbReference type="RefSeq" id="XP_001550449.2">
    <property type="nucleotide sequence ID" value="XM_001550399.2"/>
</dbReference>
<evidence type="ECO:0000313" key="3">
    <source>
        <dbReference type="Proteomes" id="UP000001798"/>
    </source>
</evidence>
<gene>
    <name evidence="2" type="ORF">BCIN_09g01880</name>
</gene>
<reference evidence="2 3" key="1">
    <citation type="journal article" date="2011" name="PLoS Genet.">
        <title>Genomic analysis of the necrotrophic fungal pathogens Sclerotinia sclerotiorum and Botrytis cinerea.</title>
        <authorList>
            <person name="Amselem J."/>
            <person name="Cuomo C.A."/>
            <person name="van Kan J.A."/>
            <person name="Viaud M."/>
            <person name="Benito E.P."/>
            <person name="Couloux A."/>
            <person name="Coutinho P.M."/>
            <person name="de Vries R.P."/>
            <person name="Dyer P.S."/>
            <person name="Fillinger S."/>
            <person name="Fournier E."/>
            <person name="Gout L."/>
            <person name="Hahn M."/>
            <person name="Kohn L."/>
            <person name="Lapalu N."/>
            <person name="Plummer K.M."/>
            <person name="Pradier J.M."/>
            <person name="Quevillon E."/>
            <person name="Sharon A."/>
            <person name="Simon A."/>
            <person name="ten Have A."/>
            <person name="Tudzynski B."/>
            <person name="Tudzynski P."/>
            <person name="Wincker P."/>
            <person name="Andrew M."/>
            <person name="Anthouard V."/>
            <person name="Beever R.E."/>
            <person name="Beffa R."/>
            <person name="Benoit I."/>
            <person name="Bouzid O."/>
            <person name="Brault B."/>
            <person name="Chen Z."/>
            <person name="Choquer M."/>
            <person name="Collemare J."/>
            <person name="Cotton P."/>
            <person name="Danchin E.G."/>
            <person name="Da Silva C."/>
            <person name="Gautier A."/>
            <person name="Giraud C."/>
            <person name="Giraud T."/>
            <person name="Gonzalez C."/>
            <person name="Grossetete S."/>
            <person name="Guldener U."/>
            <person name="Henrissat B."/>
            <person name="Howlett B.J."/>
            <person name="Kodira C."/>
            <person name="Kretschmer M."/>
            <person name="Lappartient A."/>
            <person name="Leroch M."/>
            <person name="Levis C."/>
            <person name="Mauceli E."/>
            <person name="Neuveglise C."/>
            <person name="Oeser B."/>
            <person name="Pearson M."/>
            <person name="Poulain J."/>
            <person name="Poussereau N."/>
            <person name="Quesneville H."/>
            <person name="Rascle C."/>
            <person name="Schumacher J."/>
            <person name="Segurens B."/>
            <person name="Sexton A."/>
            <person name="Silva E."/>
            <person name="Sirven C."/>
            <person name="Soanes D.M."/>
            <person name="Talbot N.J."/>
            <person name="Templeton M."/>
            <person name="Yandava C."/>
            <person name="Yarden O."/>
            <person name="Zeng Q."/>
            <person name="Rollins J.A."/>
            <person name="Lebrun M.H."/>
            <person name="Dickman M."/>
        </authorList>
    </citation>
    <scope>NUCLEOTIDE SEQUENCE [LARGE SCALE GENOMIC DNA]</scope>
    <source>
        <strain evidence="2 3">B05.10</strain>
    </source>
</reference>
<dbReference type="VEuPathDB" id="FungiDB:Bcin09g01880"/>
<evidence type="ECO:0000313" key="2">
    <source>
        <dbReference type="EMBL" id="ATZ53318.1"/>
    </source>
</evidence>
<organism evidence="2 3">
    <name type="scientific">Botryotinia fuckeliana (strain B05.10)</name>
    <name type="common">Noble rot fungus</name>
    <name type="synonym">Botrytis cinerea</name>
    <dbReference type="NCBI Taxonomy" id="332648"/>
    <lineage>
        <taxon>Eukaryota</taxon>
        <taxon>Fungi</taxon>
        <taxon>Dikarya</taxon>
        <taxon>Ascomycota</taxon>
        <taxon>Pezizomycotina</taxon>
        <taxon>Leotiomycetes</taxon>
        <taxon>Helotiales</taxon>
        <taxon>Sclerotiniaceae</taxon>
        <taxon>Botrytis</taxon>
    </lineage>
</organism>
<dbReference type="AlphaFoldDB" id="A0A384JRU5"/>
<dbReference type="EMBL" id="CP009813">
    <property type="protein sequence ID" value="ATZ53318.1"/>
    <property type="molecule type" value="Genomic_DNA"/>
</dbReference>
<keyword evidence="3" id="KW-1185">Reference proteome</keyword>
<reference evidence="2 3" key="3">
    <citation type="journal article" date="2017" name="Mol. Plant Pathol.">
        <title>A gapless genome sequence of the fungus Botrytis cinerea.</title>
        <authorList>
            <person name="Van Kan J.A."/>
            <person name="Stassen J.H."/>
            <person name="Mosbach A."/>
            <person name="Van Der Lee T.A."/>
            <person name="Faino L."/>
            <person name="Farmer A.D."/>
            <person name="Papasotiriou D.G."/>
            <person name="Zhou S."/>
            <person name="Seidl M.F."/>
            <person name="Cottam E."/>
            <person name="Edel D."/>
            <person name="Hahn M."/>
            <person name="Schwartz D.C."/>
            <person name="Dietrich R.A."/>
            <person name="Widdison S."/>
            <person name="Scalliet G."/>
        </authorList>
    </citation>
    <scope>NUCLEOTIDE SEQUENCE [LARGE SCALE GENOMIC DNA]</scope>
    <source>
        <strain evidence="2 3">B05.10</strain>
    </source>
</reference>
<dbReference type="Proteomes" id="UP000001798">
    <property type="component" value="Chromosome 9"/>
</dbReference>
<dbReference type="KEGG" id="bfu:BCIN_09g01880"/>
<accession>A0A384JRU5</accession>
<dbReference type="GeneID" id="5430944"/>
<dbReference type="OrthoDB" id="432970at2759"/>
<reference evidence="2 3" key="2">
    <citation type="journal article" date="2012" name="Eukaryot. Cell">
        <title>Genome update of Botrytis cinerea strains B05.10 and T4.</title>
        <authorList>
            <person name="Staats M."/>
            <person name="van Kan J.A."/>
        </authorList>
    </citation>
    <scope>NUCLEOTIDE SEQUENCE [LARGE SCALE GENOMIC DNA]</scope>
    <source>
        <strain evidence="2 3">B05.10</strain>
    </source>
</reference>
<name>A0A384JRU5_BOTFB</name>
<sequence>MACHDVITWVQELTEPFLKGIALKIEELNVEANNLKREVLIVKQGGEMYHARNVHSIFKITLRNCGVYCLDLAGAQFGYYSPVAPWFEYLVSRISSIKSCHPSGRGKANLLSREPDNSLPDFLTRVLDGCSRRTPIAMKEWESNHMTLSTFNAY</sequence>
<evidence type="ECO:0000256" key="1">
    <source>
        <dbReference type="SAM" id="Coils"/>
    </source>
</evidence>
<proteinExistence type="predicted"/>
<feature type="coiled-coil region" evidence="1">
    <location>
        <begin position="18"/>
        <end position="45"/>
    </location>
</feature>